<name>A0A6J4PIM7_9ACTN</name>
<evidence type="ECO:0000313" key="3">
    <source>
        <dbReference type="EMBL" id="CAA9412069.1"/>
    </source>
</evidence>
<protein>
    <submittedName>
        <fullName evidence="3">Hemerythrin domain protein</fullName>
    </submittedName>
</protein>
<dbReference type="EMBL" id="CADCUY010000303">
    <property type="protein sequence ID" value="CAA9412069.1"/>
    <property type="molecule type" value="Genomic_DNA"/>
</dbReference>
<reference evidence="3" key="1">
    <citation type="submission" date="2020-02" db="EMBL/GenBank/DDBJ databases">
        <authorList>
            <person name="Meier V. D."/>
        </authorList>
    </citation>
    <scope>NUCLEOTIDE SEQUENCE</scope>
    <source>
        <strain evidence="3">AVDCRST_MAG35</strain>
    </source>
</reference>
<dbReference type="Pfam" id="PF01814">
    <property type="entry name" value="Hemerythrin"/>
    <property type="match status" value="1"/>
</dbReference>
<dbReference type="Gene3D" id="1.20.120.520">
    <property type="entry name" value="nmb1532 protein domain like"/>
    <property type="match status" value="1"/>
</dbReference>
<organism evidence="3">
    <name type="scientific">uncultured Quadrisphaera sp</name>
    <dbReference type="NCBI Taxonomy" id="904978"/>
    <lineage>
        <taxon>Bacteria</taxon>
        <taxon>Bacillati</taxon>
        <taxon>Actinomycetota</taxon>
        <taxon>Actinomycetes</taxon>
        <taxon>Kineosporiales</taxon>
        <taxon>Kineosporiaceae</taxon>
        <taxon>Quadrisphaera</taxon>
        <taxon>environmental samples</taxon>
    </lineage>
</organism>
<evidence type="ECO:0000256" key="1">
    <source>
        <dbReference type="SAM" id="MobiDB-lite"/>
    </source>
</evidence>
<proteinExistence type="predicted"/>
<dbReference type="CDD" id="cd12108">
    <property type="entry name" value="Hr-like"/>
    <property type="match status" value="1"/>
</dbReference>
<evidence type="ECO:0000259" key="2">
    <source>
        <dbReference type="Pfam" id="PF01814"/>
    </source>
</evidence>
<accession>A0A6J4PIM7</accession>
<dbReference type="InterPro" id="IPR012312">
    <property type="entry name" value="Hemerythrin-like"/>
</dbReference>
<gene>
    <name evidence="3" type="ORF">AVDCRST_MAG35-1487</name>
</gene>
<dbReference type="PANTHER" id="PTHR35585">
    <property type="entry name" value="HHE DOMAIN PROTEIN (AFU_ORTHOLOGUE AFUA_4G00730)"/>
    <property type="match status" value="1"/>
</dbReference>
<dbReference type="PANTHER" id="PTHR35585:SF1">
    <property type="entry name" value="HHE DOMAIN PROTEIN (AFU_ORTHOLOGUE AFUA_4G00730)"/>
    <property type="match status" value="1"/>
</dbReference>
<feature type="domain" description="Hemerythrin-like" evidence="2">
    <location>
        <begin position="16"/>
        <end position="133"/>
    </location>
</feature>
<sequence>MATPTGTAGSSAEADVVDVLSADHAEFLALVEQIQAAGDDEQRRDLADTLISELVRHAVAEEMFVYPAIRQHVPDGDAAVADDVAEHQDLERTMKDLEGVEPADARFDELVRHLERTLRHHVHDEEAEQFPQLRAHVPRDELVAIAGKVEAAKRVAPTRPHPGAPNTQLFHKTVGPGVGLVDRLRDRLTGGPTH</sequence>
<dbReference type="AlphaFoldDB" id="A0A6J4PIM7"/>
<feature type="region of interest" description="Disordered" evidence="1">
    <location>
        <begin position="154"/>
        <end position="174"/>
    </location>
</feature>